<feature type="compositionally biased region" description="Polar residues" evidence="1">
    <location>
        <begin position="21"/>
        <end position="30"/>
    </location>
</feature>
<dbReference type="AlphaFoldDB" id="A0A0B1T151"/>
<keyword evidence="3" id="KW-1185">Reference proteome</keyword>
<feature type="region of interest" description="Disordered" evidence="1">
    <location>
        <begin position="1"/>
        <end position="30"/>
    </location>
</feature>
<accession>A0A0B1T151</accession>
<evidence type="ECO:0000313" key="3">
    <source>
        <dbReference type="Proteomes" id="UP000053660"/>
    </source>
</evidence>
<name>A0A0B1T151_OESDE</name>
<dbReference type="EMBL" id="KN553659">
    <property type="protein sequence ID" value="KHJ89881.1"/>
    <property type="molecule type" value="Genomic_DNA"/>
</dbReference>
<protein>
    <submittedName>
        <fullName evidence="2">Uncharacterized protein</fullName>
    </submittedName>
</protein>
<evidence type="ECO:0000313" key="2">
    <source>
        <dbReference type="EMBL" id="KHJ89881.1"/>
    </source>
</evidence>
<evidence type="ECO:0000256" key="1">
    <source>
        <dbReference type="SAM" id="MobiDB-lite"/>
    </source>
</evidence>
<proteinExistence type="predicted"/>
<organism evidence="2 3">
    <name type="scientific">Oesophagostomum dentatum</name>
    <name type="common">Nodular worm</name>
    <dbReference type="NCBI Taxonomy" id="61180"/>
    <lineage>
        <taxon>Eukaryota</taxon>
        <taxon>Metazoa</taxon>
        <taxon>Ecdysozoa</taxon>
        <taxon>Nematoda</taxon>
        <taxon>Chromadorea</taxon>
        <taxon>Rhabditida</taxon>
        <taxon>Rhabditina</taxon>
        <taxon>Rhabditomorpha</taxon>
        <taxon>Strongyloidea</taxon>
        <taxon>Strongylidae</taxon>
        <taxon>Oesophagostomum</taxon>
    </lineage>
</organism>
<feature type="compositionally biased region" description="Polar residues" evidence="1">
    <location>
        <begin position="1"/>
        <end position="12"/>
    </location>
</feature>
<sequence>MFFGSPLSSLTVQRRGRQGVKKQTNQMELW</sequence>
<reference evidence="2 3" key="1">
    <citation type="submission" date="2014-03" db="EMBL/GenBank/DDBJ databases">
        <title>Draft genome of the hookworm Oesophagostomum dentatum.</title>
        <authorList>
            <person name="Mitreva M."/>
        </authorList>
    </citation>
    <scope>NUCLEOTIDE SEQUENCE [LARGE SCALE GENOMIC DNA]</scope>
    <source>
        <strain evidence="2 3">OD-Hann</strain>
    </source>
</reference>
<dbReference type="Proteomes" id="UP000053660">
    <property type="component" value="Unassembled WGS sequence"/>
</dbReference>
<gene>
    <name evidence="2" type="ORF">OESDEN_10286</name>
</gene>